<organism evidence="1 2">
    <name type="scientific">Trichuris suis</name>
    <name type="common">pig whipworm</name>
    <dbReference type="NCBI Taxonomy" id="68888"/>
    <lineage>
        <taxon>Eukaryota</taxon>
        <taxon>Metazoa</taxon>
        <taxon>Ecdysozoa</taxon>
        <taxon>Nematoda</taxon>
        <taxon>Enoplea</taxon>
        <taxon>Dorylaimia</taxon>
        <taxon>Trichinellida</taxon>
        <taxon>Trichuridae</taxon>
        <taxon>Trichuris</taxon>
    </lineage>
</organism>
<accession>A0A085LIW8</accession>
<gene>
    <name evidence="1" type="ORF">M513_14210</name>
</gene>
<name>A0A085LIW8_9BILA</name>
<dbReference type="Proteomes" id="UP000030764">
    <property type="component" value="Unassembled WGS sequence"/>
</dbReference>
<evidence type="ECO:0000313" key="2">
    <source>
        <dbReference type="Proteomes" id="UP000030764"/>
    </source>
</evidence>
<sequence length="59" mass="6976">MLTRPHTNDHLSREPLFPTKVKEAFYIRHNDTFNRDSGAEVSEEWTDLINRTRFCTLAP</sequence>
<dbReference type="EMBL" id="KL364132">
    <property type="protein sequence ID" value="KFD44914.1"/>
    <property type="molecule type" value="Genomic_DNA"/>
</dbReference>
<evidence type="ECO:0000313" key="1">
    <source>
        <dbReference type="EMBL" id="KFD44914.1"/>
    </source>
</evidence>
<keyword evidence="2" id="KW-1185">Reference proteome</keyword>
<protein>
    <submittedName>
        <fullName evidence="1">Uncharacterized protein</fullName>
    </submittedName>
</protein>
<dbReference type="AlphaFoldDB" id="A0A085LIW8"/>
<proteinExistence type="predicted"/>
<reference evidence="1 2" key="1">
    <citation type="journal article" date="2014" name="Nat. Genet.">
        <title>Genome and transcriptome of the porcine whipworm Trichuris suis.</title>
        <authorList>
            <person name="Jex A.R."/>
            <person name="Nejsum P."/>
            <person name="Schwarz E.M."/>
            <person name="Hu L."/>
            <person name="Young N.D."/>
            <person name="Hall R.S."/>
            <person name="Korhonen P.K."/>
            <person name="Liao S."/>
            <person name="Thamsborg S."/>
            <person name="Xia J."/>
            <person name="Xu P."/>
            <person name="Wang S."/>
            <person name="Scheerlinck J.P."/>
            <person name="Hofmann A."/>
            <person name="Sternberg P.W."/>
            <person name="Wang J."/>
            <person name="Gasser R.B."/>
        </authorList>
    </citation>
    <scope>NUCLEOTIDE SEQUENCE [LARGE SCALE GENOMIC DNA]</scope>
    <source>
        <strain evidence="1">DCEP-RM93M</strain>
    </source>
</reference>